<reference evidence="15" key="1">
    <citation type="submission" date="2020-06" db="EMBL/GenBank/DDBJ databases">
        <title>Draft genomic sequecing of Geomonas sp. Red736.</title>
        <authorList>
            <person name="Itoh H."/>
            <person name="Xu Z.X."/>
            <person name="Ushijima N."/>
            <person name="Masuda Y."/>
            <person name="Shiratori Y."/>
            <person name="Senoo K."/>
        </authorList>
    </citation>
    <scope>NUCLEOTIDE SEQUENCE [LARGE SCALE GENOMIC DNA]</scope>
    <source>
        <strain evidence="15">Red736</strain>
    </source>
</reference>
<feature type="binding site" evidence="9">
    <location>
        <position position="135"/>
    </location>
    <ligand>
        <name>a divalent metal cation</name>
        <dbReference type="ChEBI" id="CHEBI:60240"/>
    </ligand>
</feature>
<reference evidence="13" key="2">
    <citation type="journal article" date="2021" name="Int. J. Syst. Evol. Microbiol.">
        <title>Geomonas silvestris sp. nov., Geomonas paludis sp. nov. and Geomonas limicola sp. nov., isolated from terrestrial environments, and emended description of the genus Geomonas.</title>
        <authorList>
            <person name="Itoh H."/>
            <person name="Xu Z."/>
            <person name="Masuda Y."/>
            <person name="Ushijima N."/>
            <person name="Hayakawa C."/>
            <person name="Shiratori Y."/>
            <person name="Senoo K."/>
        </authorList>
    </citation>
    <scope>NUCLEOTIDE SEQUENCE</scope>
    <source>
        <strain evidence="13">Red736</strain>
    </source>
</reference>
<feature type="active site" description="Proton acceptor" evidence="8">
    <location>
        <position position="92"/>
    </location>
</feature>
<feature type="binding site" evidence="10">
    <location>
        <position position="285"/>
    </location>
    <ligand>
        <name>a divalent metal cation</name>
        <dbReference type="ChEBI" id="CHEBI:60240"/>
    </ligand>
</feature>
<dbReference type="SUPFAM" id="SSF51735">
    <property type="entry name" value="NAD(P)-binding Rossmann-fold domains"/>
    <property type="match status" value="1"/>
</dbReference>
<dbReference type="EMBL" id="BLXY01000007">
    <property type="protein sequence ID" value="GFO65216.1"/>
    <property type="molecule type" value="Genomic_DNA"/>
</dbReference>
<dbReference type="SMART" id="SM00919">
    <property type="entry name" value="Malic_M"/>
    <property type="match status" value="1"/>
</dbReference>
<comment type="similarity">
    <text evidence="4">In the C-terminal section; belongs to the phosphate acetyltransferase and butyryltransferase family.</text>
</comment>
<name>A0A6V8MYB6_9BACT</name>
<evidence type="ECO:0000256" key="10">
    <source>
        <dbReference type="PIRSR" id="PIRSR036684-3"/>
    </source>
</evidence>
<dbReference type="FunFam" id="3.40.50.720:FF:000095">
    <property type="entry name" value="NADP-dependent malic enzyme"/>
    <property type="match status" value="1"/>
</dbReference>
<evidence type="ECO:0000256" key="3">
    <source>
        <dbReference type="ARBA" id="ARBA00007686"/>
    </source>
</evidence>
<dbReference type="SUPFAM" id="SSF53659">
    <property type="entry name" value="Isocitrate/Isopropylmalate dehydrogenase-like"/>
    <property type="match status" value="1"/>
</dbReference>
<evidence type="ECO:0000256" key="6">
    <source>
        <dbReference type="ARBA" id="ARBA00023002"/>
    </source>
</evidence>
<dbReference type="Pfam" id="PF00390">
    <property type="entry name" value="malic"/>
    <property type="match status" value="1"/>
</dbReference>
<keyword evidence="16" id="KW-1185">Reference proteome</keyword>
<feature type="binding site" evidence="9">
    <location>
        <position position="134"/>
    </location>
    <ligand>
        <name>a divalent metal cation</name>
        <dbReference type="ChEBI" id="CHEBI:60240"/>
    </ligand>
</feature>
<dbReference type="Proteomes" id="UP000831485">
    <property type="component" value="Chromosome"/>
</dbReference>
<dbReference type="FunFam" id="3.40.50.10380:FF:000003">
    <property type="entry name" value="NADP-dependent malic enzyme"/>
    <property type="match status" value="1"/>
</dbReference>
<evidence type="ECO:0000313" key="16">
    <source>
        <dbReference type="Proteomes" id="UP000831485"/>
    </source>
</evidence>
<dbReference type="InterPro" id="IPR037062">
    <property type="entry name" value="Malic_N_dom_sf"/>
</dbReference>
<dbReference type="Proteomes" id="UP000568888">
    <property type="component" value="Unassembled WGS sequence"/>
</dbReference>
<accession>A0A6V8MYB6</accession>
<evidence type="ECO:0000256" key="5">
    <source>
        <dbReference type="ARBA" id="ARBA00022723"/>
    </source>
</evidence>
<evidence type="ECO:0000313" key="13">
    <source>
        <dbReference type="EMBL" id="GFO65216.1"/>
    </source>
</evidence>
<dbReference type="Gene3D" id="3.40.50.10750">
    <property type="entry name" value="Isocitrate/Isopropylmalate dehydrogenase-like"/>
    <property type="match status" value="1"/>
</dbReference>
<comment type="cofactor">
    <cofactor evidence="2">
        <name>Mg(2+)</name>
        <dbReference type="ChEBI" id="CHEBI:18420"/>
    </cofactor>
</comment>
<keyword evidence="5 9" id="KW-0479">Metal-binding</keyword>
<dbReference type="AlphaFoldDB" id="A0A6V8MYB6"/>
<evidence type="ECO:0000256" key="1">
    <source>
        <dbReference type="ARBA" id="ARBA00001936"/>
    </source>
</evidence>
<dbReference type="InterPro" id="IPR051674">
    <property type="entry name" value="Malate_Decarboxylase"/>
</dbReference>
<dbReference type="InterPro" id="IPR002505">
    <property type="entry name" value="PTA_PTB"/>
</dbReference>
<evidence type="ECO:0000256" key="9">
    <source>
        <dbReference type="PIRSR" id="PIRSR036684-2"/>
    </source>
</evidence>
<dbReference type="CDD" id="cd05311">
    <property type="entry name" value="NAD_bind_2_malic_enz"/>
    <property type="match status" value="1"/>
</dbReference>
<dbReference type="GO" id="GO:0051287">
    <property type="term" value="F:NAD binding"/>
    <property type="evidence" value="ECO:0007669"/>
    <property type="project" value="InterPro"/>
</dbReference>
<feature type="binding site" evidence="10">
    <location>
        <begin position="74"/>
        <end position="81"/>
    </location>
    <ligand>
        <name>NADP(+)</name>
        <dbReference type="ChEBI" id="CHEBI:58349"/>
    </ligand>
</feature>
<dbReference type="GO" id="GO:0016616">
    <property type="term" value="F:oxidoreductase activity, acting on the CH-OH group of donors, NAD or NADP as acceptor"/>
    <property type="evidence" value="ECO:0007669"/>
    <property type="project" value="InterPro"/>
</dbReference>
<evidence type="ECO:0000313" key="15">
    <source>
        <dbReference type="Proteomes" id="UP000568888"/>
    </source>
</evidence>
<comment type="cofactor">
    <cofactor evidence="1">
        <name>Mn(2+)</name>
        <dbReference type="ChEBI" id="CHEBI:29035"/>
    </cofactor>
</comment>
<dbReference type="InterPro" id="IPR036291">
    <property type="entry name" value="NAD(P)-bd_dom_sf"/>
</dbReference>
<evidence type="ECO:0000256" key="4">
    <source>
        <dbReference type="ARBA" id="ARBA00008756"/>
    </source>
</evidence>
<comment type="similarity">
    <text evidence="3">In the N-terminal section; belongs to the malic enzymes family.</text>
</comment>
<keyword evidence="10" id="KW-0521">NADP</keyword>
<dbReference type="PANTHER" id="PTHR43237:SF4">
    <property type="entry name" value="NADP-DEPENDENT MALIC ENZYME"/>
    <property type="match status" value="1"/>
</dbReference>
<dbReference type="Gene3D" id="3.40.50.720">
    <property type="entry name" value="NAD(P)-binding Rossmann-like Domain"/>
    <property type="match status" value="1"/>
</dbReference>
<dbReference type="InterPro" id="IPR012302">
    <property type="entry name" value="Malic_NAD-bd"/>
</dbReference>
<dbReference type="GO" id="GO:0004470">
    <property type="term" value="F:malic enzyme activity"/>
    <property type="evidence" value="ECO:0007669"/>
    <property type="project" value="InterPro"/>
</dbReference>
<dbReference type="SMART" id="SM01274">
    <property type="entry name" value="malic"/>
    <property type="match status" value="1"/>
</dbReference>
<dbReference type="Pfam" id="PF03949">
    <property type="entry name" value="Malic_M"/>
    <property type="match status" value="1"/>
</dbReference>
<reference evidence="14" key="3">
    <citation type="submission" date="2022-04" db="EMBL/GenBank/DDBJ databases">
        <authorList>
            <person name="Liu G."/>
        </authorList>
    </citation>
    <scope>NUCLEOTIDE SEQUENCE</scope>
    <source>
        <strain evidence="14">RG22</strain>
    </source>
</reference>
<proteinExistence type="inferred from homology"/>
<dbReference type="InterPro" id="IPR046346">
    <property type="entry name" value="Aminoacid_DH-like_N_sf"/>
</dbReference>
<evidence type="ECO:0000259" key="12">
    <source>
        <dbReference type="SMART" id="SM01274"/>
    </source>
</evidence>
<organism evidence="13 15">
    <name type="scientific">Geomonas paludis</name>
    <dbReference type="NCBI Taxonomy" id="2740185"/>
    <lineage>
        <taxon>Bacteria</taxon>
        <taxon>Pseudomonadati</taxon>
        <taxon>Thermodesulfobacteriota</taxon>
        <taxon>Desulfuromonadia</taxon>
        <taxon>Geobacterales</taxon>
        <taxon>Geobacteraceae</taxon>
        <taxon>Geomonas</taxon>
    </lineage>
</organism>
<evidence type="ECO:0000256" key="8">
    <source>
        <dbReference type="PIRSR" id="PIRSR036684-1"/>
    </source>
</evidence>
<feature type="domain" description="Malic enzyme NAD-binding" evidence="11">
    <location>
        <begin position="161"/>
        <end position="398"/>
    </location>
</feature>
<gene>
    <name evidence="13" type="primary">maeB_3</name>
    <name evidence="13" type="ORF">GMPD_31350</name>
    <name evidence="14" type="ORF">M1B72_06325</name>
</gene>
<dbReference type="Pfam" id="PF01515">
    <property type="entry name" value="PTA_PTB"/>
    <property type="match status" value="1"/>
</dbReference>
<dbReference type="InterPro" id="IPR042113">
    <property type="entry name" value="P_AcTrfase_dom1"/>
</dbReference>
<dbReference type="InterPro" id="IPR045213">
    <property type="entry name" value="Malic_NAD-bd_bact_type"/>
</dbReference>
<sequence>MTKKIDALEYHAAGRKGKIEVISSKPCLTSLDLSLAYTPGVAEPCLAIERSPSDAYLYTAKGNLVAVVSNGTAVLGLGNIGALAGKPVMEGKGVLFKRFADVDVFDLEVKSEDPDDVIKVVQLLEPTFGGINLEDIKAPECFYIEEELKRTMNIPVFHDDQHGTAIICSAALINALHLVGKQIEKVRIVVNGAGAAGVACANLVLSLGAKPENLCMCDTKGVIYKGRTEGMNPYKERLAIDTGWRTLEEAMRGADVFIGVSAKGAVTPQMVREMAKDPIIMAMANPDPEITPEEALSVRSDVIMATGRSDYPNQVNNVLGFPFIFRGALDVRASTINEEMKKAAVFALAQLAQEECPDSVSRAYGNQSFSFGRNYIIPKPFDPRALLRVAPAVAKAAMDSGVARVPIEDMDRYVEWLETLQGRAKETMRAIINKAKCDPKKIVFPEGDNEKILKAAYHLVEEGIAKPILIGNRAKVQEKMAELGMELNLTIVDPEDSELTEAYAQELYRMRQRKGITLTEAQRIVRRKSRNHFGAMMVHMGDADALLGGIDTHYPDTIRPALEVIGRQPQLTGVHGMYMMVFKKGIYFMADTTVEIEPTAEELAETALLAAEKVQLLDIVPRIAMLSFANFGSVNHALTQKVKRAVEIVKERAPELEIDGEMQADTAVTPELLANYTFSTLTGPANILIFPDLNSGNISYKLLHRLGGAEAIGPLLMGMKKPVHVLQRGDDVATIVNMAAIAVVDAQSMQEELRWDFSRTAPALDAPSPAP</sequence>
<dbReference type="GO" id="GO:0016746">
    <property type="term" value="F:acyltransferase activity"/>
    <property type="evidence" value="ECO:0007669"/>
    <property type="project" value="InterPro"/>
</dbReference>
<dbReference type="PANTHER" id="PTHR43237">
    <property type="entry name" value="NADP-DEPENDENT MALIC ENZYME"/>
    <property type="match status" value="1"/>
</dbReference>
<evidence type="ECO:0000259" key="11">
    <source>
        <dbReference type="SMART" id="SM00919"/>
    </source>
</evidence>
<dbReference type="InterPro" id="IPR012301">
    <property type="entry name" value="Malic_N_dom"/>
</dbReference>
<keyword evidence="7" id="KW-0511">Multifunctional enzyme</keyword>
<feature type="binding site" evidence="10">
    <location>
        <position position="160"/>
    </location>
    <ligand>
        <name>a divalent metal cation</name>
        <dbReference type="ChEBI" id="CHEBI:60240"/>
    </ligand>
</feature>
<dbReference type="RefSeq" id="WP_246404942.1">
    <property type="nucleotide sequence ID" value="NZ_BLXY01000007.1"/>
</dbReference>
<dbReference type="EMBL" id="CP096574">
    <property type="protein sequence ID" value="UPU37316.1"/>
    <property type="molecule type" value="Genomic_DNA"/>
</dbReference>
<dbReference type="SUPFAM" id="SSF53223">
    <property type="entry name" value="Aminoacid dehydrogenase-like, N-terminal domain"/>
    <property type="match status" value="1"/>
</dbReference>
<dbReference type="PIRSF" id="PIRSF036684">
    <property type="entry name" value="ME_PTA"/>
    <property type="match status" value="1"/>
</dbReference>
<dbReference type="InterPro" id="IPR042112">
    <property type="entry name" value="P_AcTrfase_dom2"/>
</dbReference>
<evidence type="ECO:0000256" key="2">
    <source>
        <dbReference type="ARBA" id="ARBA00001946"/>
    </source>
</evidence>
<evidence type="ECO:0000256" key="7">
    <source>
        <dbReference type="ARBA" id="ARBA00023268"/>
    </source>
</evidence>
<dbReference type="GO" id="GO:0046872">
    <property type="term" value="F:metal ion binding"/>
    <property type="evidence" value="ECO:0007669"/>
    <property type="project" value="UniProtKB-KW"/>
</dbReference>
<dbReference type="GO" id="GO:0006108">
    <property type="term" value="P:malate metabolic process"/>
    <property type="evidence" value="ECO:0007669"/>
    <property type="project" value="InterPro"/>
</dbReference>
<protein>
    <submittedName>
        <fullName evidence="13">Bifunctional malic enzyme oxidoreductase/phosphotransacetylase</fullName>
    </submittedName>
    <submittedName>
        <fullName evidence="14">NADP-dependent malic enzyme</fullName>
    </submittedName>
</protein>
<dbReference type="InterPro" id="IPR012188">
    <property type="entry name" value="ME_PTA"/>
</dbReference>
<feature type="domain" description="Malic enzyme N-terminal" evidence="12">
    <location>
        <begin position="16"/>
        <end position="149"/>
    </location>
</feature>
<evidence type="ECO:0000313" key="14">
    <source>
        <dbReference type="EMBL" id="UPU37316.1"/>
    </source>
</evidence>
<dbReference type="Gene3D" id="3.40.50.10950">
    <property type="match status" value="1"/>
</dbReference>
<dbReference type="Gene3D" id="3.40.50.10380">
    <property type="entry name" value="Malic enzyme, N-terminal domain"/>
    <property type="match status" value="1"/>
</dbReference>
<keyword evidence="6" id="KW-0560">Oxidoreductase</keyword>